<comment type="caution">
    <text evidence="1">The sequence shown here is derived from an EMBL/GenBank/DDBJ whole genome shotgun (WGS) entry which is preliminary data.</text>
</comment>
<protein>
    <submittedName>
        <fullName evidence="1">Uncharacterized protein</fullName>
    </submittedName>
</protein>
<gene>
    <name evidence="1" type="ORF">MENT_LOCUS15744</name>
</gene>
<dbReference type="Proteomes" id="UP000580250">
    <property type="component" value="Unassembled WGS sequence"/>
</dbReference>
<dbReference type="EMBL" id="CAJEWN010000095">
    <property type="protein sequence ID" value="CAD2163004.1"/>
    <property type="molecule type" value="Genomic_DNA"/>
</dbReference>
<reference evidence="1 2" key="1">
    <citation type="submission" date="2020-08" db="EMBL/GenBank/DDBJ databases">
        <authorList>
            <person name="Koutsovoulos G."/>
            <person name="Danchin GJ E."/>
        </authorList>
    </citation>
    <scope>NUCLEOTIDE SEQUENCE [LARGE SCALE GENOMIC DNA]</scope>
</reference>
<dbReference type="AlphaFoldDB" id="A0A6V7UQ37"/>
<accession>A0A6V7UQ37</accession>
<sequence>MHQTIQERNNFQRGYRSTIHWPCGTLWRSQRKEHQSTLGNLFLASRKVYDARGEFLILHRLLFWRE</sequence>
<proteinExistence type="predicted"/>
<evidence type="ECO:0000313" key="1">
    <source>
        <dbReference type="EMBL" id="CAD2163004.1"/>
    </source>
</evidence>
<evidence type="ECO:0000313" key="2">
    <source>
        <dbReference type="Proteomes" id="UP000580250"/>
    </source>
</evidence>
<organism evidence="1 2">
    <name type="scientific">Meloidogyne enterolobii</name>
    <name type="common">Root-knot nematode worm</name>
    <name type="synonym">Meloidogyne mayaguensis</name>
    <dbReference type="NCBI Taxonomy" id="390850"/>
    <lineage>
        <taxon>Eukaryota</taxon>
        <taxon>Metazoa</taxon>
        <taxon>Ecdysozoa</taxon>
        <taxon>Nematoda</taxon>
        <taxon>Chromadorea</taxon>
        <taxon>Rhabditida</taxon>
        <taxon>Tylenchina</taxon>
        <taxon>Tylenchomorpha</taxon>
        <taxon>Tylenchoidea</taxon>
        <taxon>Meloidogynidae</taxon>
        <taxon>Meloidogyninae</taxon>
        <taxon>Meloidogyne</taxon>
    </lineage>
</organism>
<name>A0A6V7UQ37_MELEN</name>